<name>A0A5C1YN41_9PROT</name>
<dbReference type="NCBIfam" id="TIGR00613">
    <property type="entry name" value="reco"/>
    <property type="match status" value="1"/>
</dbReference>
<sequence length="259" mass="27771">MLPEREAPALVVSASPLGEVAARVHVLTEAQGLVRGVAPAGTSRAGRALWQPGNVVKTDMRQRGEGSMPSLSGEVLYACAARLLEAPLALALLQSACALLDTSLPEREACPFLFGETLRLLTFLGYDADVAERTGVPLYIRWEQVLLQTLGFGLDLSRCAATGAQTGLAYVSPRTGRAVSQDGAGPWRDRLLPLPAFLLSEQDDGCLSDWHAGLGLNGYFLERDVYGQRHRPMPAARQRLAARIAAQVERAGTEDAPAR</sequence>
<keyword evidence="2 4" id="KW-0233">DNA recombination</keyword>
<dbReference type="GO" id="GO:0006310">
    <property type="term" value="P:DNA recombination"/>
    <property type="evidence" value="ECO:0007669"/>
    <property type="project" value="UniProtKB-UniRule"/>
</dbReference>
<evidence type="ECO:0000313" key="6">
    <source>
        <dbReference type="EMBL" id="QEO17704.1"/>
    </source>
</evidence>
<dbReference type="AlphaFoldDB" id="A0A5C1YN41"/>
<organism evidence="6 7">
    <name type="scientific">Acetobacter vaccinii</name>
    <dbReference type="NCBI Taxonomy" id="2592655"/>
    <lineage>
        <taxon>Bacteria</taxon>
        <taxon>Pseudomonadati</taxon>
        <taxon>Pseudomonadota</taxon>
        <taxon>Alphaproteobacteria</taxon>
        <taxon>Acetobacterales</taxon>
        <taxon>Acetobacteraceae</taxon>
        <taxon>Acetobacter</taxon>
    </lineage>
</organism>
<feature type="domain" description="DNA replication/recombination mediator RecO N-terminal" evidence="5">
    <location>
        <begin position="6"/>
        <end position="73"/>
    </location>
</feature>
<dbReference type="GO" id="GO:0006302">
    <property type="term" value="P:double-strand break repair"/>
    <property type="evidence" value="ECO:0007669"/>
    <property type="project" value="TreeGrafter"/>
</dbReference>
<dbReference type="InterPro" id="IPR037278">
    <property type="entry name" value="ARFGAP/RecO"/>
</dbReference>
<evidence type="ECO:0000256" key="1">
    <source>
        <dbReference type="ARBA" id="ARBA00022763"/>
    </source>
</evidence>
<dbReference type="KEGG" id="acek:FLP30_08180"/>
<evidence type="ECO:0000313" key="7">
    <source>
        <dbReference type="Proteomes" id="UP000324536"/>
    </source>
</evidence>
<dbReference type="OrthoDB" id="9804792at2"/>
<evidence type="ECO:0000256" key="3">
    <source>
        <dbReference type="ARBA" id="ARBA00023204"/>
    </source>
</evidence>
<comment type="function">
    <text evidence="4">Involved in DNA repair and RecF pathway recombination.</text>
</comment>
<gene>
    <name evidence="4 6" type="primary">recO</name>
    <name evidence="6" type="ORF">FLP30_08180</name>
</gene>
<accession>A0A5C1YN41</accession>
<comment type="similarity">
    <text evidence="4">Belongs to the RecO family.</text>
</comment>
<keyword evidence="7" id="KW-1185">Reference proteome</keyword>
<dbReference type="EMBL" id="CP043506">
    <property type="protein sequence ID" value="QEO17704.1"/>
    <property type="molecule type" value="Genomic_DNA"/>
</dbReference>
<dbReference type="Gene3D" id="1.20.1440.120">
    <property type="entry name" value="Recombination protein O, C-terminal domain"/>
    <property type="match status" value="1"/>
</dbReference>
<dbReference type="RefSeq" id="WP_149279380.1">
    <property type="nucleotide sequence ID" value="NZ_CP043506.1"/>
</dbReference>
<dbReference type="PANTHER" id="PTHR33991">
    <property type="entry name" value="DNA REPAIR PROTEIN RECO"/>
    <property type="match status" value="1"/>
</dbReference>
<dbReference type="PANTHER" id="PTHR33991:SF1">
    <property type="entry name" value="DNA REPAIR PROTEIN RECO"/>
    <property type="match status" value="1"/>
</dbReference>
<protein>
    <recommendedName>
        <fullName evidence="4">DNA repair protein RecO</fullName>
    </recommendedName>
    <alternativeName>
        <fullName evidence="4">Recombination protein O</fullName>
    </alternativeName>
</protein>
<keyword evidence="3 4" id="KW-0234">DNA repair</keyword>
<evidence type="ECO:0000256" key="4">
    <source>
        <dbReference type="HAMAP-Rule" id="MF_00201"/>
    </source>
</evidence>
<dbReference type="Proteomes" id="UP000324536">
    <property type="component" value="Chromosome"/>
</dbReference>
<dbReference type="InterPro" id="IPR042242">
    <property type="entry name" value="RecO_C"/>
</dbReference>
<dbReference type="Pfam" id="PF02565">
    <property type="entry name" value="RecO_C"/>
    <property type="match status" value="1"/>
</dbReference>
<dbReference type="HAMAP" id="MF_00201">
    <property type="entry name" value="RecO"/>
    <property type="match status" value="1"/>
</dbReference>
<dbReference type="Pfam" id="PF11967">
    <property type="entry name" value="RecO_N"/>
    <property type="match status" value="1"/>
</dbReference>
<keyword evidence="1 4" id="KW-0227">DNA damage</keyword>
<proteinExistence type="inferred from homology"/>
<dbReference type="InterPro" id="IPR003717">
    <property type="entry name" value="RecO"/>
</dbReference>
<evidence type="ECO:0000259" key="5">
    <source>
        <dbReference type="Pfam" id="PF11967"/>
    </source>
</evidence>
<dbReference type="InterPro" id="IPR022572">
    <property type="entry name" value="DNA_rep/recomb_RecO_N"/>
</dbReference>
<dbReference type="SUPFAM" id="SSF57863">
    <property type="entry name" value="ArfGap/RecO-like zinc finger"/>
    <property type="match status" value="1"/>
</dbReference>
<evidence type="ECO:0000256" key="2">
    <source>
        <dbReference type="ARBA" id="ARBA00023172"/>
    </source>
</evidence>
<dbReference type="GO" id="GO:0043590">
    <property type="term" value="C:bacterial nucleoid"/>
    <property type="evidence" value="ECO:0007669"/>
    <property type="project" value="TreeGrafter"/>
</dbReference>
<reference evidence="6 7" key="1">
    <citation type="submission" date="2019-09" db="EMBL/GenBank/DDBJ databases">
        <title>Genome sequencing of strain KACC 21233.</title>
        <authorList>
            <person name="Heo J."/>
            <person name="Kim S.-J."/>
            <person name="Kim J.-S."/>
            <person name="Hong S.-B."/>
            <person name="Kwon S.-W."/>
        </authorList>
    </citation>
    <scope>NUCLEOTIDE SEQUENCE [LARGE SCALE GENOMIC DNA]</scope>
    <source>
        <strain evidence="6 7">KACC 21233</strain>
    </source>
</reference>